<comment type="subcellular location">
    <subcellularLocation>
        <location evidence="8">Cytoplasm</location>
    </subcellularLocation>
</comment>
<dbReference type="NCBIfam" id="TIGR01737">
    <property type="entry name" value="FGAM_synth_I"/>
    <property type="match status" value="1"/>
</dbReference>
<dbReference type="GO" id="GO:0005737">
    <property type="term" value="C:cytoplasm"/>
    <property type="evidence" value="ECO:0007669"/>
    <property type="project" value="UniProtKB-SubCell"/>
</dbReference>
<reference evidence="10" key="1">
    <citation type="submission" date="2020-07" db="EMBL/GenBank/DDBJ databases">
        <title>Metabolic diversity and evolutionary history of the archaeal phylum ###Micrarchaeota### uncovered from a freshwater lake metagenome.</title>
        <authorList>
            <person name="Kadnikov V.V."/>
            <person name="Savvichev A.S."/>
            <person name="Mardanov A.V."/>
            <person name="Beletsky A.V."/>
            <person name="Chupakov A.V."/>
            <person name="Kokryatskaya N.M."/>
            <person name="Pimenov N.V."/>
            <person name="Ravin N.V."/>
        </authorList>
    </citation>
    <scope>NUCLEOTIDE SEQUENCE [LARGE SCALE GENOMIC DNA]</scope>
</reference>
<evidence type="ECO:0000256" key="3">
    <source>
        <dbReference type="ARBA" id="ARBA00022741"/>
    </source>
</evidence>
<dbReference type="InterPro" id="IPR029062">
    <property type="entry name" value="Class_I_gatase-like"/>
</dbReference>
<dbReference type="EMBL" id="CP058998">
    <property type="protein sequence ID" value="QLJ53249.1"/>
    <property type="molecule type" value="Genomic_DNA"/>
</dbReference>
<name>A0A7D5XKC4_FERL1</name>
<dbReference type="SUPFAM" id="SSF52317">
    <property type="entry name" value="Class I glutamine amidotransferase-like"/>
    <property type="match status" value="1"/>
</dbReference>
<keyword evidence="4 8" id="KW-0658">Purine biosynthesis</keyword>
<keyword evidence="6 8" id="KW-0067">ATP-binding</keyword>
<dbReference type="Proteomes" id="UP000510821">
    <property type="component" value="Chromosome"/>
</dbReference>
<dbReference type="AlphaFoldDB" id="A0A7D5XKC4"/>
<comment type="pathway">
    <text evidence="8">Purine metabolism; IMP biosynthesis via de novo pathway; 5-amino-1-(5-phospho-D-ribosyl)imidazole from N(2)-formyl-N(1)-(5-phospho-D-ribosyl)glycinamide: step 1/2.</text>
</comment>
<dbReference type="GO" id="GO:0016740">
    <property type="term" value="F:transferase activity"/>
    <property type="evidence" value="ECO:0007669"/>
    <property type="project" value="UniProtKB-KW"/>
</dbReference>
<dbReference type="InterPro" id="IPR010075">
    <property type="entry name" value="PRibForGlyAmidine_synth_PurQ"/>
</dbReference>
<sequence length="265" mass="30049">MKRICVMRVAGTNRDYDTMEILSYLGAHAETIHMNEFLRGRKSLLDYDAFIFPGGFSYGDRIRSGAIWAKQLIYKLSDDFRKIADEGRPILGICNGMQVVVEAGLIPGMEGISEYPEAAMGVNVSSRFECRWVYLKNFSRGSCLFAKEIPRNTVIRVPVAHEEGRFTLPKKKEKELLRTFERNDQIVFRYCDEKGEVANGKYPLNPNGAFSDIAGVCNPEGNVLAFMPHAEDACFYYQHPDWTRKGLKGEMGGILLFKSLLSYLK</sequence>
<keyword evidence="7 8" id="KW-0315">Glutamine amidotransferase</keyword>
<keyword evidence="3 8" id="KW-0547">Nucleotide-binding</keyword>
<evidence type="ECO:0000256" key="2">
    <source>
        <dbReference type="ARBA" id="ARBA00022598"/>
    </source>
</evidence>
<feature type="active site" evidence="8">
    <location>
        <position position="229"/>
    </location>
</feature>
<protein>
    <recommendedName>
        <fullName evidence="8">Phosphoribosylformylglycinamidine synthase subunit PurQ</fullName>
        <shortName evidence="8">FGAM synthase</shortName>
        <ecNumber evidence="8">6.3.5.3</ecNumber>
    </recommendedName>
    <alternativeName>
        <fullName evidence="8">Formylglycinamide ribonucleotide amidotransferase subunit I</fullName>
        <shortName evidence="8">FGAR amidotransferase I</shortName>
        <shortName evidence="8">FGAR-AT I</shortName>
    </alternativeName>
    <alternativeName>
        <fullName evidence="8">Glutaminase PurQ</fullName>
        <ecNumber evidence="8">3.5.1.2</ecNumber>
    </alternativeName>
    <alternativeName>
        <fullName evidence="8">Phosphoribosylformylglycinamidine synthase subunit I</fullName>
    </alternativeName>
</protein>
<evidence type="ECO:0000256" key="4">
    <source>
        <dbReference type="ARBA" id="ARBA00022755"/>
    </source>
</evidence>
<comment type="catalytic activity">
    <reaction evidence="8">
        <text>L-glutamine + H2O = L-glutamate + NH4(+)</text>
        <dbReference type="Rhea" id="RHEA:15889"/>
        <dbReference type="ChEBI" id="CHEBI:15377"/>
        <dbReference type="ChEBI" id="CHEBI:28938"/>
        <dbReference type="ChEBI" id="CHEBI:29985"/>
        <dbReference type="ChEBI" id="CHEBI:58359"/>
        <dbReference type="EC" id="3.5.1.2"/>
    </reaction>
</comment>
<keyword evidence="2 8" id="KW-0436">Ligase</keyword>
<dbReference type="PROSITE" id="PS51273">
    <property type="entry name" value="GATASE_TYPE_1"/>
    <property type="match status" value="1"/>
</dbReference>
<dbReference type="PANTHER" id="PTHR47552">
    <property type="entry name" value="PHOSPHORIBOSYLFORMYLGLYCINAMIDINE SYNTHASE SUBUNIT PURQ"/>
    <property type="match status" value="1"/>
</dbReference>
<dbReference type="KEGG" id="flt:Sv326_1074"/>
<evidence type="ECO:0000256" key="1">
    <source>
        <dbReference type="ARBA" id="ARBA00022490"/>
    </source>
</evidence>
<evidence type="ECO:0000256" key="8">
    <source>
        <dbReference type="HAMAP-Rule" id="MF_00421"/>
    </source>
</evidence>
<dbReference type="GO" id="GO:0005524">
    <property type="term" value="F:ATP binding"/>
    <property type="evidence" value="ECO:0007669"/>
    <property type="project" value="UniProtKB-KW"/>
</dbReference>
<evidence type="ECO:0000256" key="5">
    <source>
        <dbReference type="ARBA" id="ARBA00022801"/>
    </source>
</evidence>
<evidence type="ECO:0000256" key="6">
    <source>
        <dbReference type="ARBA" id="ARBA00022840"/>
    </source>
</evidence>
<comment type="catalytic activity">
    <reaction evidence="8">
        <text>N(2)-formyl-N(1)-(5-phospho-beta-D-ribosyl)glycinamide + L-glutamine + ATP + H2O = 2-formamido-N(1)-(5-O-phospho-beta-D-ribosyl)acetamidine + L-glutamate + ADP + phosphate + H(+)</text>
        <dbReference type="Rhea" id="RHEA:17129"/>
        <dbReference type="ChEBI" id="CHEBI:15377"/>
        <dbReference type="ChEBI" id="CHEBI:15378"/>
        <dbReference type="ChEBI" id="CHEBI:29985"/>
        <dbReference type="ChEBI" id="CHEBI:30616"/>
        <dbReference type="ChEBI" id="CHEBI:43474"/>
        <dbReference type="ChEBI" id="CHEBI:58359"/>
        <dbReference type="ChEBI" id="CHEBI:147286"/>
        <dbReference type="ChEBI" id="CHEBI:147287"/>
        <dbReference type="ChEBI" id="CHEBI:456216"/>
        <dbReference type="EC" id="6.3.5.3"/>
    </reaction>
</comment>
<keyword evidence="5 8" id="KW-0378">Hydrolase</keyword>
<accession>A0A7D5XKC4</accession>
<evidence type="ECO:0000313" key="10">
    <source>
        <dbReference type="Proteomes" id="UP000510821"/>
    </source>
</evidence>
<feature type="active site" description="Nucleophile" evidence="8">
    <location>
        <position position="94"/>
    </location>
</feature>
<dbReference type="SMART" id="SM01211">
    <property type="entry name" value="GATase_5"/>
    <property type="match status" value="1"/>
</dbReference>
<dbReference type="UniPathway" id="UPA00074">
    <property type="reaction ID" value="UER00128"/>
</dbReference>
<keyword evidence="1 8" id="KW-0963">Cytoplasm</keyword>
<dbReference type="GO" id="GO:0004359">
    <property type="term" value="F:glutaminase activity"/>
    <property type="evidence" value="ECO:0007669"/>
    <property type="project" value="UniProtKB-EC"/>
</dbReference>
<proteinExistence type="inferred from homology"/>
<dbReference type="EC" id="6.3.5.3" evidence="8"/>
<gene>
    <name evidence="8" type="primary">purQ</name>
    <name evidence="9" type="ORF">Sv326_1074</name>
</gene>
<evidence type="ECO:0000313" key="9">
    <source>
        <dbReference type="EMBL" id="QLJ53249.1"/>
    </source>
</evidence>
<keyword evidence="9" id="KW-0808">Transferase</keyword>
<feature type="active site" evidence="8">
    <location>
        <position position="231"/>
    </location>
</feature>
<comment type="function">
    <text evidence="8">Part of the phosphoribosylformylglycinamidine synthase complex involved in the purines biosynthetic pathway. Catalyzes the ATP-dependent conversion of formylglycinamide ribonucleotide (FGAR) and glutamine to yield formylglycinamidine ribonucleotide (FGAM) and glutamate. The FGAM synthase complex is composed of three subunits. PurQ produces an ammonia molecule by converting glutamine to glutamate. PurL transfers the ammonia molecule to FGAR to form FGAM in an ATP-dependent manner. PurS interacts with PurQ and PurL and is thought to assist in the transfer of the ammonia molecule from PurQ to PurL.</text>
</comment>
<dbReference type="PANTHER" id="PTHR47552:SF1">
    <property type="entry name" value="PHOSPHORIBOSYLFORMYLGLYCINAMIDINE SYNTHASE SUBUNIT PURQ"/>
    <property type="match status" value="1"/>
</dbReference>
<dbReference type="Gene3D" id="3.40.50.880">
    <property type="match status" value="1"/>
</dbReference>
<organism evidence="9 10">
    <name type="scientific">Fermentimicrarchaeum limneticum</name>
    <dbReference type="NCBI Taxonomy" id="2795018"/>
    <lineage>
        <taxon>Archaea</taxon>
        <taxon>Candidatus Micrarchaeota</taxon>
        <taxon>Candidatus Fermentimicrarchaeales</taxon>
        <taxon>Candidatus Fermentimicrarchaeaceae</taxon>
        <taxon>Candidatus Fermentimicrarchaeum</taxon>
    </lineage>
</organism>
<dbReference type="GO" id="GO:0006189">
    <property type="term" value="P:'de novo' IMP biosynthetic process"/>
    <property type="evidence" value="ECO:0007669"/>
    <property type="project" value="UniProtKB-UniRule"/>
</dbReference>
<evidence type="ECO:0000256" key="7">
    <source>
        <dbReference type="ARBA" id="ARBA00022962"/>
    </source>
</evidence>
<dbReference type="PIRSF" id="PIRSF001586">
    <property type="entry name" value="FGAM_synth_I"/>
    <property type="match status" value="1"/>
</dbReference>
<dbReference type="HAMAP" id="MF_00421">
    <property type="entry name" value="PurQ"/>
    <property type="match status" value="1"/>
</dbReference>
<dbReference type="Pfam" id="PF13507">
    <property type="entry name" value="GATase_5"/>
    <property type="match status" value="1"/>
</dbReference>
<comment type="subunit">
    <text evidence="8">Part of the FGAM synthase complex composed of 1 PurL, 1 PurQ and 2 PurS subunits.</text>
</comment>
<dbReference type="EC" id="3.5.1.2" evidence="8"/>
<dbReference type="GO" id="GO:0004642">
    <property type="term" value="F:phosphoribosylformylglycinamidine synthase activity"/>
    <property type="evidence" value="ECO:0007669"/>
    <property type="project" value="UniProtKB-UniRule"/>
</dbReference>